<reference evidence="1 2" key="1">
    <citation type="submission" date="2014-04" db="EMBL/GenBank/DDBJ databases">
        <authorList>
            <consortium name="DOE Joint Genome Institute"/>
            <person name="Kuo A."/>
            <person name="Kohler A."/>
            <person name="Costa M.D."/>
            <person name="Nagy L.G."/>
            <person name="Floudas D."/>
            <person name="Copeland A."/>
            <person name="Barry K.W."/>
            <person name="Cichocki N."/>
            <person name="Veneault-Fourrey C."/>
            <person name="LaButti K."/>
            <person name="Lindquist E.A."/>
            <person name="Lipzen A."/>
            <person name="Lundell T."/>
            <person name="Morin E."/>
            <person name="Murat C."/>
            <person name="Sun H."/>
            <person name="Tunlid A."/>
            <person name="Henrissat B."/>
            <person name="Grigoriev I.V."/>
            <person name="Hibbett D.S."/>
            <person name="Martin F."/>
            <person name="Nordberg H.P."/>
            <person name="Cantor M.N."/>
            <person name="Hua S.X."/>
        </authorList>
    </citation>
    <scope>NUCLEOTIDE SEQUENCE [LARGE SCALE GENOMIC DNA]</scope>
    <source>
        <strain evidence="1 2">Marx 270</strain>
    </source>
</reference>
<accession>A0A0C3PJG1</accession>
<evidence type="ECO:0000313" key="1">
    <source>
        <dbReference type="EMBL" id="KIO08299.1"/>
    </source>
</evidence>
<name>A0A0C3PJG1_PISTI</name>
<dbReference type="HOGENOM" id="CLU_2688790_0_0_1"/>
<dbReference type="Proteomes" id="UP000054217">
    <property type="component" value="Unassembled WGS sequence"/>
</dbReference>
<dbReference type="AlphaFoldDB" id="A0A0C3PJG1"/>
<dbReference type="STRING" id="870435.A0A0C3PJG1"/>
<dbReference type="InterPro" id="IPR012340">
    <property type="entry name" value="NA-bd_OB-fold"/>
</dbReference>
<dbReference type="OrthoDB" id="206088at2759"/>
<sequence length="74" mass="8778">MEFRTFRWHLEFIIFKVDERGISLRFPRFIRVRDDKSAEDATGAEQVNFRYKSDHHLLTAPDCRDVRASGTCSE</sequence>
<organism evidence="1 2">
    <name type="scientific">Pisolithus tinctorius Marx 270</name>
    <dbReference type="NCBI Taxonomy" id="870435"/>
    <lineage>
        <taxon>Eukaryota</taxon>
        <taxon>Fungi</taxon>
        <taxon>Dikarya</taxon>
        <taxon>Basidiomycota</taxon>
        <taxon>Agaricomycotina</taxon>
        <taxon>Agaricomycetes</taxon>
        <taxon>Agaricomycetidae</taxon>
        <taxon>Boletales</taxon>
        <taxon>Sclerodermatineae</taxon>
        <taxon>Pisolithaceae</taxon>
        <taxon>Pisolithus</taxon>
    </lineage>
</organism>
<dbReference type="InParanoid" id="A0A0C3PJG1"/>
<evidence type="ECO:0008006" key="3">
    <source>
        <dbReference type="Google" id="ProtNLM"/>
    </source>
</evidence>
<dbReference type="SUPFAM" id="SSF50249">
    <property type="entry name" value="Nucleic acid-binding proteins"/>
    <property type="match status" value="1"/>
</dbReference>
<dbReference type="Gene3D" id="2.40.50.140">
    <property type="entry name" value="Nucleic acid-binding proteins"/>
    <property type="match status" value="1"/>
</dbReference>
<protein>
    <recommendedName>
        <fullName evidence="3">DNA ligase ATP-dependent C-terminal domain-containing protein</fullName>
    </recommendedName>
</protein>
<reference evidence="2" key="2">
    <citation type="submission" date="2015-01" db="EMBL/GenBank/DDBJ databases">
        <title>Evolutionary Origins and Diversification of the Mycorrhizal Mutualists.</title>
        <authorList>
            <consortium name="DOE Joint Genome Institute"/>
            <consortium name="Mycorrhizal Genomics Consortium"/>
            <person name="Kohler A."/>
            <person name="Kuo A."/>
            <person name="Nagy L.G."/>
            <person name="Floudas D."/>
            <person name="Copeland A."/>
            <person name="Barry K.W."/>
            <person name="Cichocki N."/>
            <person name="Veneault-Fourrey C."/>
            <person name="LaButti K."/>
            <person name="Lindquist E.A."/>
            <person name="Lipzen A."/>
            <person name="Lundell T."/>
            <person name="Morin E."/>
            <person name="Murat C."/>
            <person name="Riley R."/>
            <person name="Ohm R."/>
            <person name="Sun H."/>
            <person name="Tunlid A."/>
            <person name="Henrissat B."/>
            <person name="Grigoriev I.V."/>
            <person name="Hibbett D.S."/>
            <person name="Martin F."/>
        </authorList>
    </citation>
    <scope>NUCLEOTIDE SEQUENCE [LARGE SCALE GENOMIC DNA]</scope>
    <source>
        <strain evidence="2">Marx 270</strain>
    </source>
</reference>
<keyword evidence="2" id="KW-1185">Reference proteome</keyword>
<proteinExistence type="predicted"/>
<gene>
    <name evidence="1" type="ORF">M404DRAFT_997230</name>
</gene>
<evidence type="ECO:0000313" key="2">
    <source>
        <dbReference type="Proteomes" id="UP000054217"/>
    </source>
</evidence>
<dbReference type="EMBL" id="KN831957">
    <property type="protein sequence ID" value="KIO08299.1"/>
    <property type="molecule type" value="Genomic_DNA"/>
</dbReference>